<accession>A0A4C1TE33</accession>
<keyword evidence="2" id="KW-1185">Reference proteome</keyword>
<organism evidence="1 2">
    <name type="scientific">Eumeta variegata</name>
    <name type="common">Bagworm moth</name>
    <name type="synonym">Eumeta japonica</name>
    <dbReference type="NCBI Taxonomy" id="151549"/>
    <lineage>
        <taxon>Eukaryota</taxon>
        <taxon>Metazoa</taxon>
        <taxon>Ecdysozoa</taxon>
        <taxon>Arthropoda</taxon>
        <taxon>Hexapoda</taxon>
        <taxon>Insecta</taxon>
        <taxon>Pterygota</taxon>
        <taxon>Neoptera</taxon>
        <taxon>Endopterygota</taxon>
        <taxon>Lepidoptera</taxon>
        <taxon>Glossata</taxon>
        <taxon>Ditrysia</taxon>
        <taxon>Tineoidea</taxon>
        <taxon>Psychidae</taxon>
        <taxon>Oiketicinae</taxon>
        <taxon>Eumeta</taxon>
    </lineage>
</organism>
<sequence>MILELCGLKEVVVTRVERGMLRWFGHLEKMNDSRLTEQIYRANVCDEKVGKGHPRKSYVVHFDGLLKKGQMSSTRNRRASTIRSMDVSEASEICRDRSM</sequence>
<dbReference type="OrthoDB" id="6625421at2759"/>
<dbReference type="AlphaFoldDB" id="A0A4C1TE33"/>
<protein>
    <submittedName>
        <fullName evidence="1">Uncharacterized protein</fullName>
    </submittedName>
</protein>
<name>A0A4C1TE33_EUMVA</name>
<reference evidence="1 2" key="1">
    <citation type="journal article" date="2019" name="Commun. Biol.">
        <title>The bagworm genome reveals a unique fibroin gene that provides high tensile strength.</title>
        <authorList>
            <person name="Kono N."/>
            <person name="Nakamura H."/>
            <person name="Ohtoshi R."/>
            <person name="Tomita M."/>
            <person name="Numata K."/>
            <person name="Arakawa K."/>
        </authorList>
    </citation>
    <scope>NUCLEOTIDE SEQUENCE [LARGE SCALE GENOMIC DNA]</scope>
</reference>
<dbReference type="EMBL" id="BGZK01000053">
    <property type="protein sequence ID" value="GBP12759.1"/>
    <property type="molecule type" value="Genomic_DNA"/>
</dbReference>
<comment type="caution">
    <text evidence="1">The sequence shown here is derived from an EMBL/GenBank/DDBJ whole genome shotgun (WGS) entry which is preliminary data.</text>
</comment>
<gene>
    <name evidence="1" type="ORF">EVAR_6092_1</name>
</gene>
<proteinExistence type="predicted"/>
<evidence type="ECO:0000313" key="2">
    <source>
        <dbReference type="Proteomes" id="UP000299102"/>
    </source>
</evidence>
<evidence type="ECO:0000313" key="1">
    <source>
        <dbReference type="EMBL" id="GBP12759.1"/>
    </source>
</evidence>
<dbReference type="Proteomes" id="UP000299102">
    <property type="component" value="Unassembled WGS sequence"/>
</dbReference>